<evidence type="ECO:0000313" key="3">
    <source>
        <dbReference type="Proteomes" id="UP000234341"/>
    </source>
</evidence>
<dbReference type="NCBIfam" id="TIGR00229">
    <property type="entry name" value="sensory_box"/>
    <property type="match status" value="1"/>
</dbReference>
<dbReference type="EMBL" id="PJRP01000012">
    <property type="protein sequence ID" value="PLP98333.1"/>
    <property type="molecule type" value="Genomic_DNA"/>
</dbReference>
<dbReference type="OrthoDB" id="5571399at2"/>
<comment type="caution">
    <text evidence="2">The sequence shown here is derived from an EMBL/GenBank/DDBJ whole genome shotgun (WGS) entry which is preliminary data.</text>
</comment>
<feature type="domain" description="PAS" evidence="1">
    <location>
        <begin position="5"/>
        <end position="75"/>
    </location>
</feature>
<dbReference type="Gene3D" id="1.10.10.10">
    <property type="entry name" value="Winged helix-like DNA-binding domain superfamily/Winged helix DNA-binding domain"/>
    <property type="match status" value="1"/>
</dbReference>
<organism evidence="2 3">
    <name type="scientific">Cupriavidus pauculus</name>
    <dbReference type="NCBI Taxonomy" id="82633"/>
    <lineage>
        <taxon>Bacteria</taxon>
        <taxon>Pseudomonadati</taxon>
        <taxon>Pseudomonadota</taxon>
        <taxon>Betaproteobacteria</taxon>
        <taxon>Burkholderiales</taxon>
        <taxon>Burkholderiaceae</taxon>
        <taxon>Cupriavidus</taxon>
    </lineage>
</organism>
<dbReference type="InterPro" id="IPR036388">
    <property type="entry name" value="WH-like_DNA-bd_sf"/>
</dbReference>
<dbReference type="InterPro" id="IPR013767">
    <property type="entry name" value="PAS_fold"/>
</dbReference>
<dbReference type="CDD" id="cd00130">
    <property type="entry name" value="PAS"/>
    <property type="match status" value="1"/>
</dbReference>
<reference evidence="2 3" key="1">
    <citation type="submission" date="2017-12" db="EMBL/GenBank/DDBJ databases">
        <title>Genome sequence of the active heterotrophic nitrifier-denitrifier, Cupriavidus pauculus UM1.</title>
        <authorList>
            <person name="Putonti C."/>
            <person name="Castignetti D."/>
        </authorList>
    </citation>
    <scope>NUCLEOTIDE SEQUENCE [LARGE SCALE GENOMIC DNA]</scope>
    <source>
        <strain evidence="2 3">UM1</strain>
    </source>
</reference>
<dbReference type="PROSITE" id="PS50112">
    <property type="entry name" value="PAS"/>
    <property type="match status" value="1"/>
</dbReference>
<sequence length="198" mass="21754">MERLTEDAILTLAEGAQETVFLVDRGGIVRYVNARCADTLGFTRSDVIGQPIIELVLPGDRDRTLKEAAQVVAGRDRVGFENRYQHRDGRAIYLAWQANWLHAHQLRMGFARDVTALRQPACEHMLASDLLGLLDPVERDVLVLLLTAASESQIASRLGLGAARTQTLVLSVFRKLGVPGRLGLMSLCLRGLEAPVEA</sequence>
<dbReference type="Pfam" id="PF00989">
    <property type="entry name" value="PAS"/>
    <property type="match status" value="1"/>
</dbReference>
<dbReference type="RefSeq" id="WP_101683722.1">
    <property type="nucleotide sequence ID" value="NZ_PJRP01000012.1"/>
</dbReference>
<dbReference type="SUPFAM" id="SSF46894">
    <property type="entry name" value="C-terminal effector domain of the bipartite response regulators"/>
    <property type="match status" value="1"/>
</dbReference>
<dbReference type="Proteomes" id="UP000234341">
    <property type="component" value="Unassembled WGS sequence"/>
</dbReference>
<dbReference type="InterPro" id="IPR000792">
    <property type="entry name" value="Tscrpt_reg_LuxR_C"/>
</dbReference>
<dbReference type="InterPro" id="IPR035965">
    <property type="entry name" value="PAS-like_dom_sf"/>
</dbReference>
<evidence type="ECO:0000313" key="2">
    <source>
        <dbReference type="EMBL" id="PLP98333.1"/>
    </source>
</evidence>
<dbReference type="InterPro" id="IPR016032">
    <property type="entry name" value="Sig_transdc_resp-reg_C-effctor"/>
</dbReference>
<dbReference type="SMART" id="SM00091">
    <property type="entry name" value="PAS"/>
    <property type="match status" value="1"/>
</dbReference>
<protein>
    <submittedName>
        <fullName evidence="2">LuxR family transcriptional regulator</fullName>
    </submittedName>
</protein>
<name>A0A2N5C7Y5_9BURK</name>
<dbReference type="SMART" id="SM00421">
    <property type="entry name" value="HTH_LUXR"/>
    <property type="match status" value="1"/>
</dbReference>
<dbReference type="GO" id="GO:0006355">
    <property type="term" value="P:regulation of DNA-templated transcription"/>
    <property type="evidence" value="ECO:0007669"/>
    <property type="project" value="InterPro"/>
</dbReference>
<dbReference type="Gene3D" id="3.30.450.20">
    <property type="entry name" value="PAS domain"/>
    <property type="match status" value="1"/>
</dbReference>
<proteinExistence type="predicted"/>
<evidence type="ECO:0000259" key="1">
    <source>
        <dbReference type="PROSITE" id="PS50112"/>
    </source>
</evidence>
<dbReference type="SUPFAM" id="SSF55785">
    <property type="entry name" value="PYP-like sensor domain (PAS domain)"/>
    <property type="match status" value="1"/>
</dbReference>
<dbReference type="AlphaFoldDB" id="A0A2N5C7Y5"/>
<gene>
    <name evidence="2" type="ORF">CYJ10_22810</name>
</gene>
<accession>A0A2N5C7Y5</accession>
<dbReference type="GO" id="GO:0003677">
    <property type="term" value="F:DNA binding"/>
    <property type="evidence" value="ECO:0007669"/>
    <property type="project" value="InterPro"/>
</dbReference>
<dbReference type="InterPro" id="IPR000014">
    <property type="entry name" value="PAS"/>
</dbReference>